<dbReference type="AlphaFoldDB" id="A0A3S4VI99"/>
<evidence type="ECO:0000313" key="3">
    <source>
        <dbReference type="Proteomes" id="UP000282551"/>
    </source>
</evidence>
<accession>A0A3S4VI99</accession>
<proteinExistence type="predicted"/>
<dbReference type="RefSeq" id="WP_126334058.1">
    <property type="nucleotide sequence ID" value="NZ_AP022604.1"/>
</dbReference>
<keyword evidence="3" id="KW-1185">Reference proteome</keyword>
<dbReference type="Pfam" id="PF10825">
    <property type="entry name" value="DUF2752"/>
    <property type="match status" value="1"/>
</dbReference>
<dbReference type="InterPro" id="IPR021215">
    <property type="entry name" value="DUF2752"/>
</dbReference>
<reference evidence="2 3" key="1">
    <citation type="submission" date="2018-12" db="EMBL/GenBank/DDBJ databases">
        <authorList>
            <consortium name="Pathogen Informatics"/>
        </authorList>
    </citation>
    <scope>NUCLEOTIDE SEQUENCE [LARGE SCALE GENOMIC DNA]</scope>
    <source>
        <strain evidence="2 3">NCTC10485</strain>
    </source>
</reference>
<organism evidence="2 3">
    <name type="scientific">Mycolicibacterium chitae</name>
    <name type="common">Mycobacterium chitae</name>
    <dbReference type="NCBI Taxonomy" id="1792"/>
    <lineage>
        <taxon>Bacteria</taxon>
        <taxon>Bacillati</taxon>
        <taxon>Actinomycetota</taxon>
        <taxon>Actinomycetes</taxon>
        <taxon>Mycobacteriales</taxon>
        <taxon>Mycobacteriaceae</taxon>
        <taxon>Mycolicibacterium</taxon>
    </lineage>
</organism>
<keyword evidence="1" id="KW-1133">Transmembrane helix</keyword>
<keyword evidence="1" id="KW-0812">Transmembrane</keyword>
<keyword evidence="1" id="KW-0472">Membrane</keyword>
<feature type="transmembrane region" description="Helical" evidence="1">
    <location>
        <begin position="104"/>
        <end position="122"/>
    </location>
</feature>
<gene>
    <name evidence="2" type="ORF">NCTC10485_02524</name>
</gene>
<protein>
    <submittedName>
        <fullName evidence="2">Membrane protein</fullName>
    </submittedName>
</protein>
<evidence type="ECO:0000313" key="2">
    <source>
        <dbReference type="EMBL" id="VEG48230.1"/>
    </source>
</evidence>
<dbReference type="OrthoDB" id="5966662at2"/>
<sequence length="137" mass="14533">MAPDGSQSTRVARYSALGAGAAVAGGLAYVGLVDPHRPGSVFPPCPFKMITGWDCPACGGLRMTHDLLHGDLAGAVADNVFLLIGLPLLLVWGLWRWRTAKPLFTWWTGATVLVALAAWTVVRNLPGFPLVPTVLDT</sequence>
<dbReference type="Proteomes" id="UP000282551">
    <property type="component" value="Chromosome"/>
</dbReference>
<evidence type="ECO:0000256" key="1">
    <source>
        <dbReference type="SAM" id="Phobius"/>
    </source>
</evidence>
<dbReference type="EMBL" id="LR134355">
    <property type="protein sequence ID" value="VEG48230.1"/>
    <property type="molecule type" value="Genomic_DNA"/>
</dbReference>
<feature type="transmembrane region" description="Helical" evidence="1">
    <location>
        <begin position="12"/>
        <end position="32"/>
    </location>
</feature>
<feature type="transmembrane region" description="Helical" evidence="1">
    <location>
        <begin position="72"/>
        <end position="92"/>
    </location>
</feature>
<name>A0A3S4VI99_MYCCI</name>